<gene>
    <name evidence="2" type="ordered locus">Cyan7822_2953</name>
</gene>
<dbReference type="EMBL" id="CP002198">
    <property type="protein sequence ID" value="ADN14910.1"/>
    <property type="molecule type" value="Genomic_DNA"/>
</dbReference>
<organism evidence="2 3">
    <name type="scientific">Gloeothece verrucosa (strain PCC 7822)</name>
    <name type="common">Cyanothece sp. (strain PCC 7822)</name>
    <dbReference type="NCBI Taxonomy" id="497965"/>
    <lineage>
        <taxon>Bacteria</taxon>
        <taxon>Bacillati</taxon>
        <taxon>Cyanobacteriota</taxon>
        <taxon>Cyanophyceae</taxon>
        <taxon>Oscillatoriophycideae</taxon>
        <taxon>Chroococcales</taxon>
        <taxon>Aphanothecaceae</taxon>
        <taxon>Gloeothece</taxon>
        <taxon>Gloeothece verrucosa</taxon>
    </lineage>
</organism>
<feature type="region of interest" description="Disordered" evidence="1">
    <location>
        <begin position="131"/>
        <end position="254"/>
    </location>
</feature>
<name>E0U8P6_GLOV7</name>
<proteinExistence type="predicted"/>
<evidence type="ECO:0000313" key="2">
    <source>
        <dbReference type="EMBL" id="ADN14910.1"/>
    </source>
</evidence>
<keyword evidence="3" id="KW-1185">Reference proteome</keyword>
<sequence>MKPWKKRARVCTRDFEEFNVDIDDLTDKSIQLELPIGEKEAVPPDGHLPDGWTISEKECPVRAPDEIKRQMLQGKKQTLQKRILNYNQQIKGKLPPYPSEATKKKIDANIKQCRDLIKEIDQKLAAYIEVAVGNDEPPTPFPTQNSVGNDEPPTPFPTQNSVGNDEPPTPFPTQNSVGNDEPPTPFPTQNSVGNDEPLTPFPTQNSVGNDEPPTSFPTQNSVGNDEPPTPFPTQNSVGNPPGTKRFPTGEVIQIPSSDDGMDCFLVSVSLDELPNLFPKATIDELYESLEGLPLDYLRKLSQAVNVRLSEMEDDSVLGGDDGDDDEPPSEIPELYIEAKKLPYTNKQGLKSYRGPYYYLITKEGKRKSSKYLASKREGIPEQYQGLPIYGEKLPF</sequence>
<evidence type="ECO:0000313" key="3">
    <source>
        <dbReference type="Proteomes" id="UP000008206"/>
    </source>
</evidence>
<dbReference type="STRING" id="497965.Cyan7822_2953"/>
<dbReference type="KEGG" id="cyj:Cyan7822_2953"/>
<feature type="region of interest" description="Disordered" evidence="1">
    <location>
        <begin position="311"/>
        <end position="331"/>
    </location>
</feature>
<protein>
    <submittedName>
        <fullName evidence="2">Uncharacterized protein</fullName>
    </submittedName>
</protein>
<feature type="compositionally biased region" description="Acidic residues" evidence="1">
    <location>
        <begin position="311"/>
        <end position="328"/>
    </location>
</feature>
<dbReference type="RefSeq" id="WP_013323006.1">
    <property type="nucleotide sequence ID" value="NC_014501.1"/>
</dbReference>
<accession>E0U8P6</accession>
<dbReference type="HOGENOM" id="CLU_697787_0_0_3"/>
<reference evidence="3" key="1">
    <citation type="journal article" date="2011" name="MBio">
        <title>Novel metabolic attributes of the genus Cyanothece, comprising a group of unicellular nitrogen-fixing Cyanobacteria.</title>
        <authorList>
            <person name="Bandyopadhyay A."/>
            <person name="Elvitigala T."/>
            <person name="Welsh E."/>
            <person name="Stockel J."/>
            <person name="Liberton M."/>
            <person name="Min H."/>
            <person name="Sherman L.A."/>
            <person name="Pakrasi H.B."/>
        </authorList>
    </citation>
    <scope>NUCLEOTIDE SEQUENCE [LARGE SCALE GENOMIC DNA]</scope>
    <source>
        <strain evidence="3">PCC 7822</strain>
    </source>
</reference>
<dbReference type="Proteomes" id="UP000008206">
    <property type="component" value="Chromosome"/>
</dbReference>
<evidence type="ECO:0000256" key="1">
    <source>
        <dbReference type="SAM" id="MobiDB-lite"/>
    </source>
</evidence>
<dbReference type="AlphaFoldDB" id="E0U8P6"/>